<dbReference type="SMART" id="SM00015">
    <property type="entry name" value="IQ"/>
    <property type="match status" value="7"/>
</dbReference>
<dbReference type="PROSITE" id="PS50096">
    <property type="entry name" value="IQ"/>
    <property type="match status" value="7"/>
</dbReference>
<feature type="coiled-coil region" evidence="1">
    <location>
        <begin position="377"/>
        <end position="404"/>
    </location>
</feature>
<sequence length="719" mass="81690">MDPMLQKHEAIRVDFVPPGLRELVMDISREVLRHQPMYLYRFIADYLESVNTVKKHAQGNMYLYRFIADYLESVNTVKKHAQGNMYLYRFIADYLESVNTVKKHAQADYLEFVNTVKKHAQGNMYLYMFIADYLESVNTVKKHAQVAAKVVGETVENAELESFLLKQGVSRDVANKASATFRGHRARKLQHEEQDLEHVQKLLENMGLDGQSANEAAGKIQVTYRGHKVSKMHQEELELAHVEELMKGLGLDPHSANDAASKIQATFREYRTRMIQQEEMDSQHAQELLKTLGLDENTKNEAAIKIQVAFRGHSARKIQQEEFDVSLTKESNFCLFFIKNVEDLIKVLGIDGHTANEAANKIQVTPPYQSKIQMAFREHKARRMQQEEQDLAHAEELVKSLGLDEHRTNEAARKIQAAFRSHSAKKMQSEEMDLAHAEGLLKGLGLDANTANKAAHKIQMTFREHKARGLHQRSKKSSYTEELFKGLGMDEHTTETRGAIQSVFRRKVDKMADMDEKSTKDKQTRNTKPSCLTLRDISTCANRDKEHQTLMPHAKRDRLILFTGVDGSKTSPGPRIEDYLKQSGIDYEEATKAAINIQRVFRGHAIRRALGAKISTDSSKNPPQKTEGSGEPMEKRAPAIQGPIVKETPTIEPPMAAQEAEDVGDQDDVLKRLPTPSKDSVTYKMYGLSLVELQKQVMYSCVTYKMYGLSLVELQKQVM</sequence>
<gene>
    <name evidence="3" type="ORF">TBIB3V08_LOCUS10397</name>
</gene>
<accession>A0A7R9I690</accession>
<dbReference type="GO" id="GO:0000278">
    <property type="term" value="P:mitotic cell cycle"/>
    <property type="evidence" value="ECO:0007669"/>
    <property type="project" value="TreeGrafter"/>
</dbReference>
<reference evidence="3" key="1">
    <citation type="submission" date="2020-11" db="EMBL/GenBank/DDBJ databases">
        <authorList>
            <person name="Tran Van P."/>
        </authorList>
    </citation>
    <scope>NUCLEOTIDE SEQUENCE</scope>
</reference>
<dbReference type="GO" id="GO:0051295">
    <property type="term" value="P:establishment of meiotic spindle localization"/>
    <property type="evidence" value="ECO:0007669"/>
    <property type="project" value="TreeGrafter"/>
</dbReference>
<feature type="compositionally biased region" description="Polar residues" evidence="2">
    <location>
        <begin position="615"/>
        <end position="627"/>
    </location>
</feature>
<keyword evidence="1" id="KW-0175">Coiled coil</keyword>
<dbReference type="GO" id="GO:0000922">
    <property type="term" value="C:spindle pole"/>
    <property type="evidence" value="ECO:0007669"/>
    <property type="project" value="TreeGrafter"/>
</dbReference>
<dbReference type="CDD" id="cd12084">
    <property type="entry name" value="DD_RII_PKA-like"/>
    <property type="match status" value="1"/>
</dbReference>
<evidence type="ECO:0000256" key="1">
    <source>
        <dbReference type="SAM" id="Coils"/>
    </source>
</evidence>
<protein>
    <submittedName>
        <fullName evidence="3">Uncharacterized protein</fullName>
    </submittedName>
</protein>
<dbReference type="Pfam" id="PF00612">
    <property type="entry name" value="IQ"/>
    <property type="match status" value="2"/>
</dbReference>
<name>A0A7R9I690_9NEOP</name>
<dbReference type="InterPro" id="IPR000048">
    <property type="entry name" value="IQ_motif_EF-hand-BS"/>
</dbReference>
<dbReference type="Gene3D" id="1.20.5.190">
    <property type="match status" value="2"/>
</dbReference>
<organism evidence="3">
    <name type="scientific">Timema bartmani</name>
    <dbReference type="NCBI Taxonomy" id="61472"/>
    <lineage>
        <taxon>Eukaryota</taxon>
        <taxon>Metazoa</taxon>
        <taxon>Ecdysozoa</taxon>
        <taxon>Arthropoda</taxon>
        <taxon>Hexapoda</taxon>
        <taxon>Insecta</taxon>
        <taxon>Pterygota</taxon>
        <taxon>Neoptera</taxon>
        <taxon>Polyneoptera</taxon>
        <taxon>Phasmatodea</taxon>
        <taxon>Timematodea</taxon>
        <taxon>Timematoidea</taxon>
        <taxon>Timematidae</taxon>
        <taxon>Timema</taxon>
    </lineage>
</organism>
<dbReference type="GO" id="GO:0005516">
    <property type="term" value="F:calmodulin binding"/>
    <property type="evidence" value="ECO:0007669"/>
    <property type="project" value="TreeGrafter"/>
</dbReference>
<feature type="region of interest" description="Disordered" evidence="2">
    <location>
        <begin position="611"/>
        <end position="650"/>
    </location>
</feature>
<dbReference type="GO" id="GO:0007051">
    <property type="term" value="P:spindle organization"/>
    <property type="evidence" value="ECO:0007669"/>
    <property type="project" value="TreeGrafter"/>
</dbReference>
<dbReference type="Gene3D" id="1.20.890.10">
    <property type="entry name" value="cAMP-dependent protein kinase regulatory subunit, dimerization-anchoring domain"/>
    <property type="match status" value="1"/>
</dbReference>
<dbReference type="InterPro" id="IPR051185">
    <property type="entry name" value="ASPM"/>
</dbReference>
<dbReference type="AlphaFoldDB" id="A0A7R9I690"/>
<evidence type="ECO:0000256" key="2">
    <source>
        <dbReference type="SAM" id="MobiDB-lite"/>
    </source>
</evidence>
<proteinExistence type="predicted"/>
<dbReference type="EMBL" id="OD569576">
    <property type="protein sequence ID" value="CAD7448104.1"/>
    <property type="molecule type" value="Genomic_DNA"/>
</dbReference>
<dbReference type="SUPFAM" id="SSF47391">
    <property type="entry name" value="Dimerization-anchoring domain of cAMP-dependent PK regulatory subunit"/>
    <property type="match status" value="1"/>
</dbReference>
<evidence type="ECO:0000313" key="3">
    <source>
        <dbReference type="EMBL" id="CAD7448104.1"/>
    </source>
</evidence>
<dbReference type="PANTHER" id="PTHR22706">
    <property type="entry name" value="ASSEMBLY FACTOR FOR SPINDLE MICROTUBULES"/>
    <property type="match status" value="1"/>
</dbReference>
<dbReference type="CDD" id="cd23767">
    <property type="entry name" value="IQCD"/>
    <property type="match status" value="1"/>
</dbReference>
<dbReference type="PANTHER" id="PTHR22706:SF2">
    <property type="entry name" value="SFI1 SPINDLE BODY DOMAIN-CONTAINING PROTEIN"/>
    <property type="match status" value="1"/>
</dbReference>